<dbReference type="InterPro" id="IPR031989">
    <property type="entry name" value="DUF5067"/>
</dbReference>
<comment type="caution">
    <text evidence="5">The sequence shown here is derived from an EMBL/GenBank/DDBJ whole genome shotgun (WGS) entry which is preliminary data.</text>
</comment>
<dbReference type="Gene3D" id="2.60.40.1240">
    <property type="match status" value="1"/>
</dbReference>
<evidence type="ECO:0000313" key="5">
    <source>
        <dbReference type="EMBL" id="EJF35297.1"/>
    </source>
</evidence>
<dbReference type="AlphaFoldDB" id="J0MTA8"/>
<keyword evidence="3" id="KW-0812">Transmembrane</keyword>
<keyword evidence="3" id="KW-0472">Membrane</keyword>
<evidence type="ECO:0000256" key="2">
    <source>
        <dbReference type="SAM" id="MobiDB-lite"/>
    </source>
</evidence>
<keyword evidence="3" id="KW-1133">Transmembrane helix</keyword>
<feature type="compositionally biased region" description="Low complexity" evidence="2">
    <location>
        <begin position="60"/>
        <end position="77"/>
    </location>
</feature>
<feature type="region of interest" description="Disordered" evidence="2">
    <location>
        <begin position="1"/>
        <end position="24"/>
    </location>
</feature>
<evidence type="ECO:0000256" key="3">
    <source>
        <dbReference type="SAM" id="Phobius"/>
    </source>
</evidence>
<protein>
    <recommendedName>
        <fullName evidence="4">DUF5067 domain-containing protein</fullName>
    </recommendedName>
</protein>
<dbReference type="InterPro" id="IPR029050">
    <property type="entry name" value="Immunoprotect_excell_Ig-like"/>
</dbReference>
<reference evidence="5 6" key="1">
    <citation type="submission" date="2012-05" db="EMBL/GenBank/DDBJ databases">
        <authorList>
            <person name="Harkins D.M."/>
            <person name="Madupu R."/>
            <person name="Durkin A.S."/>
            <person name="Torralba M."/>
            <person name="Methe B."/>
            <person name="Sutton G.G."/>
            <person name="Nelson K.E."/>
        </authorList>
    </citation>
    <scope>NUCLEOTIDE SEQUENCE [LARGE SCALE GENOMIC DNA]</scope>
    <source>
        <strain evidence="5 6">F0490</strain>
    </source>
</reference>
<gene>
    <name evidence="5" type="ORF">HMPREF1317_0148</name>
</gene>
<feature type="compositionally biased region" description="Low complexity" evidence="2">
    <location>
        <begin position="1"/>
        <end position="11"/>
    </location>
</feature>
<dbReference type="PATRIC" id="fig|1125717.3.peg.2025"/>
<dbReference type="Pfam" id="PF16729">
    <property type="entry name" value="DUF5067"/>
    <property type="match status" value="1"/>
</dbReference>
<evidence type="ECO:0000259" key="4">
    <source>
        <dbReference type="Pfam" id="PF16729"/>
    </source>
</evidence>
<feature type="compositionally biased region" description="Gly residues" evidence="2">
    <location>
        <begin position="87"/>
        <end position="99"/>
    </location>
</feature>
<proteinExistence type="predicted"/>
<feature type="region of interest" description="Disordered" evidence="2">
    <location>
        <begin position="60"/>
        <end position="112"/>
    </location>
</feature>
<name>J0MTA8_9ACTO</name>
<dbReference type="Proteomes" id="UP000004578">
    <property type="component" value="Unassembled WGS sequence"/>
</dbReference>
<feature type="transmembrane region" description="Helical" evidence="3">
    <location>
        <begin position="30"/>
        <end position="51"/>
    </location>
</feature>
<keyword evidence="1" id="KW-0732">Signal</keyword>
<evidence type="ECO:0000256" key="1">
    <source>
        <dbReference type="ARBA" id="ARBA00022729"/>
    </source>
</evidence>
<accession>J0MTA8</accession>
<organism evidence="5 6">
    <name type="scientific">Schaalia georgiae F0490</name>
    <dbReference type="NCBI Taxonomy" id="1125717"/>
    <lineage>
        <taxon>Bacteria</taxon>
        <taxon>Bacillati</taxon>
        <taxon>Actinomycetota</taxon>
        <taxon>Actinomycetes</taxon>
        <taxon>Actinomycetales</taxon>
        <taxon>Actinomycetaceae</taxon>
        <taxon>Schaalia</taxon>
    </lineage>
</organism>
<evidence type="ECO:0000313" key="6">
    <source>
        <dbReference type="Proteomes" id="UP000004578"/>
    </source>
</evidence>
<keyword evidence="6" id="KW-1185">Reference proteome</keyword>
<sequence>MGPAQGGYQMQPPAPGAPGGAPGSGGNKSMWIAIAAVVGVLVVALGGFGIYKLVTGGQSATTAPTAGATAPPAGADPAPSPTTPAPGAGGPSPSAGGGSKAPSANTGATDLGTTSMAGGKVVSEFSILPGPDDAQGKKTIIVVQKLTNNSSESINVSNYSMFVTQRKALLEHSDYPSGKKPDQVDPSKWFAIVQPGQEITVSFAYTLVDSSQVEIEPYDVTDMATDYPKYYWQPS</sequence>
<feature type="domain" description="DUF5067" evidence="4">
    <location>
        <begin position="128"/>
        <end position="218"/>
    </location>
</feature>
<dbReference type="EMBL" id="AKFS01000302">
    <property type="protein sequence ID" value="EJF35297.1"/>
    <property type="molecule type" value="Genomic_DNA"/>
</dbReference>